<feature type="transmembrane region" description="Helical" evidence="1">
    <location>
        <begin position="186"/>
        <end position="207"/>
    </location>
</feature>
<dbReference type="Proteomes" id="UP000239415">
    <property type="component" value="Unassembled WGS sequence"/>
</dbReference>
<sequence>MRRALLAEWTKLRTLPSNAWTMLALAVLMTAGAAVVIAATDVPGCRGEQDGCPAQDTTALMLMGVHAAQIAAVALAAAAICAEFQPRLIRTTFAMKPQRVLVFAAKALVVCGAVLVTALVGAVAAILVGRPALTGKGLTAQLGYTQLALSDGSLQRAVLGTMLYLVLVGLLTVGIAAAVRHAGAAIGIAVTALYAPYMVTVLVPMSAQTLDRIQDASPMMAGLAVQTTVAGTGTSSLQPWAGLAVLTAYAAGALLIGGVLFTRRDV</sequence>
<evidence type="ECO:0000313" key="3">
    <source>
        <dbReference type="Proteomes" id="UP000239415"/>
    </source>
</evidence>
<keyword evidence="3" id="KW-1185">Reference proteome</keyword>
<dbReference type="EMBL" id="PVMZ01000039">
    <property type="protein sequence ID" value="PRX08621.1"/>
    <property type="molecule type" value="Genomic_DNA"/>
</dbReference>
<proteinExistence type="predicted"/>
<feature type="transmembrane region" description="Helical" evidence="1">
    <location>
        <begin position="20"/>
        <end position="39"/>
    </location>
</feature>
<evidence type="ECO:0000256" key="1">
    <source>
        <dbReference type="SAM" id="Phobius"/>
    </source>
</evidence>
<dbReference type="PANTHER" id="PTHR37305:SF1">
    <property type="entry name" value="MEMBRANE PROTEIN"/>
    <property type="match status" value="1"/>
</dbReference>
<organism evidence="2 3">
    <name type="scientific">Actinoplanes italicus</name>
    <dbReference type="NCBI Taxonomy" id="113567"/>
    <lineage>
        <taxon>Bacteria</taxon>
        <taxon>Bacillati</taxon>
        <taxon>Actinomycetota</taxon>
        <taxon>Actinomycetes</taxon>
        <taxon>Micromonosporales</taxon>
        <taxon>Micromonosporaceae</taxon>
        <taxon>Actinoplanes</taxon>
    </lineage>
</organism>
<feature type="transmembrane region" description="Helical" evidence="1">
    <location>
        <begin position="103"/>
        <end position="128"/>
    </location>
</feature>
<keyword evidence="1" id="KW-0812">Transmembrane</keyword>
<dbReference type="PANTHER" id="PTHR37305">
    <property type="entry name" value="INTEGRAL MEMBRANE PROTEIN-RELATED"/>
    <property type="match status" value="1"/>
</dbReference>
<comment type="caution">
    <text evidence="2">The sequence shown here is derived from an EMBL/GenBank/DDBJ whole genome shotgun (WGS) entry which is preliminary data.</text>
</comment>
<dbReference type="OrthoDB" id="3297985at2"/>
<reference evidence="2 3" key="1">
    <citation type="submission" date="2018-03" db="EMBL/GenBank/DDBJ databases">
        <title>Genomic Encyclopedia of Archaeal and Bacterial Type Strains, Phase II (KMG-II): from individual species to whole genera.</title>
        <authorList>
            <person name="Goeker M."/>
        </authorList>
    </citation>
    <scope>NUCLEOTIDE SEQUENCE [LARGE SCALE GENOMIC DNA]</scope>
    <source>
        <strain evidence="2 3">DSM 43146</strain>
    </source>
</reference>
<dbReference type="AlphaFoldDB" id="A0A2T0JMI0"/>
<dbReference type="RefSeq" id="WP_106330741.1">
    <property type="nucleotide sequence ID" value="NZ_BOMO01000179.1"/>
</dbReference>
<accession>A0A2T0JMI0</accession>
<gene>
    <name evidence="2" type="ORF">CLV67_1398</name>
</gene>
<protein>
    <submittedName>
        <fullName evidence="2">ABC-2 type transport system permease protein</fullName>
    </submittedName>
</protein>
<feature type="transmembrane region" description="Helical" evidence="1">
    <location>
        <begin position="157"/>
        <end position="179"/>
    </location>
</feature>
<feature type="transmembrane region" description="Helical" evidence="1">
    <location>
        <begin position="240"/>
        <end position="261"/>
    </location>
</feature>
<feature type="transmembrane region" description="Helical" evidence="1">
    <location>
        <begin position="59"/>
        <end position="82"/>
    </location>
</feature>
<name>A0A2T0JMI0_9ACTN</name>
<keyword evidence="1" id="KW-1133">Transmembrane helix</keyword>
<keyword evidence="1" id="KW-0472">Membrane</keyword>
<evidence type="ECO:0000313" key="2">
    <source>
        <dbReference type="EMBL" id="PRX08621.1"/>
    </source>
</evidence>